<protein>
    <submittedName>
        <fullName evidence="1">Uncharacterized protein</fullName>
    </submittedName>
</protein>
<proteinExistence type="predicted"/>
<organism evidence="1">
    <name type="scientific">Rhizophora mucronata</name>
    <name type="common">Asiatic mangrove</name>
    <dbReference type="NCBI Taxonomy" id="61149"/>
    <lineage>
        <taxon>Eukaryota</taxon>
        <taxon>Viridiplantae</taxon>
        <taxon>Streptophyta</taxon>
        <taxon>Embryophyta</taxon>
        <taxon>Tracheophyta</taxon>
        <taxon>Spermatophyta</taxon>
        <taxon>Magnoliopsida</taxon>
        <taxon>eudicotyledons</taxon>
        <taxon>Gunneridae</taxon>
        <taxon>Pentapetalae</taxon>
        <taxon>rosids</taxon>
        <taxon>fabids</taxon>
        <taxon>Malpighiales</taxon>
        <taxon>Rhizophoraceae</taxon>
        <taxon>Rhizophora</taxon>
    </lineage>
</organism>
<dbReference type="AlphaFoldDB" id="A0A2P2QWU8"/>
<name>A0A2P2QWU8_RHIMU</name>
<accession>A0A2P2QWU8</accession>
<reference evidence="1" key="1">
    <citation type="submission" date="2018-02" db="EMBL/GenBank/DDBJ databases">
        <title>Rhizophora mucronata_Transcriptome.</title>
        <authorList>
            <person name="Meera S.P."/>
            <person name="Sreeshan A."/>
            <person name="Augustine A."/>
        </authorList>
    </citation>
    <scope>NUCLEOTIDE SEQUENCE</scope>
    <source>
        <tissue evidence="1">Leaf</tissue>
    </source>
</reference>
<dbReference type="EMBL" id="GGEC01090943">
    <property type="protein sequence ID" value="MBX71427.1"/>
    <property type="molecule type" value="Transcribed_RNA"/>
</dbReference>
<sequence length="36" mass="4313">MKKICIYQRDKWIPIACEEVMHTSKVENKSLQLYGE</sequence>
<evidence type="ECO:0000313" key="1">
    <source>
        <dbReference type="EMBL" id="MBX71427.1"/>
    </source>
</evidence>